<dbReference type="InterPro" id="IPR025737">
    <property type="entry name" value="FApF"/>
</dbReference>
<reference evidence="3 4" key="1">
    <citation type="journal article" date="2021" name="Syst. Appl. Microbiol.">
        <title>Persephonella atlantica sp. nov.: How to adapt to physico-chemical gradients in high temperature hydrothermal habitats.</title>
        <authorList>
            <person name="Francois D.X."/>
            <person name="Godfroy A."/>
            <person name="Mathien C."/>
            <person name="Aube J."/>
            <person name="Cathalot C."/>
            <person name="Lesongeur F."/>
            <person name="L'Haridon S."/>
            <person name="Philippon X."/>
            <person name="Roussel E.G."/>
        </authorList>
    </citation>
    <scope>NUCLEOTIDE SEQUENCE [LARGE SCALE GENOMIC DNA]</scope>
    <source>
        <strain evidence="3 4">MO1340</strain>
    </source>
</reference>
<name>A0ABS1GJ51_9AQUI</name>
<feature type="transmembrane region" description="Helical" evidence="1">
    <location>
        <begin position="76"/>
        <end position="97"/>
    </location>
</feature>
<dbReference type="RefSeq" id="WP_200674358.1">
    <property type="nucleotide sequence ID" value="NZ_JAACYA010000002.1"/>
</dbReference>
<evidence type="ECO:0000313" key="3">
    <source>
        <dbReference type="EMBL" id="MBK3332958.1"/>
    </source>
</evidence>
<organism evidence="3 4">
    <name type="scientific">Persephonella atlantica</name>
    <dbReference type="NCBI Taxonomy" id="2699429"/>
    <lineage>
        <taxon>Bacteria</taxon>
        <taxon>Pseudomonadati</taxon>
        <taxon>Aquificota</taxon>
        <taxon>Aquificia</taxon>
        <taxon>Aquificales</taxon>
        <taxon>Hydrogenothermaceae</taxon>
        <taxon>Persephonella</taxon>
    </lineage>
</organism>
<keyword evidence="1" id="KW-1133">Transmembrane helix</keyword>
<comment type="caution">
    <text evidence="3">The sequence shown here is derived from an EMBL/GenBank/DDBJ whole genome shotgun (WGS) entry which is preliminary data.</text>
</comment>
<keyword evidence="1" id="KW-0812">Transmembrane</keyword>
<dbReference type="Pfam" id="PF13557">
    <property type="entry name" value="Phenol_MetA_deg"/>
    <property type="match status" value="1"/>
</dbReference>
<gene>
    <name evidence="3" type="ORF">GWK41_07740</name>
</gene>
<evidence type="ECO:0000256" key="1">
    <source>
        <dbReference type="SAM" id="Phobius"/>
    </source>
</evidence>
<keyword evidence="2" id="KW-0732">Signal</keyword>
<evidence type="ECO:0000256" key="2">
    <source>
        <dbReference type="SAM" id="SignalP"/>
    </source>
</evidence>
<dbReference type="EMBL" id="JAACYA010000002">
    <property type="protein sequence ID" value="MBK3332958.1"/>
    <property type="molecule type" value="Genomic_DNA"/>
</dbReference>
<feature type="chain" id="PRO_5045875627" evidence="2">
    <location>
        <begin position="20"/>
        <end position="326"/>
    </location>
</feature>
<proteinExistence type="predicted"/>
<sequence length="326" mass="36783">MKKAVCLVTACFLSGHVYAHHGVASLGVAGLEGPGSPLETSSSLTLPEGKFLAYLKLDYADFKKYTPQRDDETDKYIFWIYGIGYGIKPYLSVYLFIPYYTKKLEDNSFNSSGFADISFMGVLGFKYDEGFMLIPERESLDDLMDWHFTVYGGFTVPTGDPNIRDKDGNIDPGMSLGFGKPTVTVGATATKQLTEKLTFVADTNYLKFFKYRYADGTEYQFGDEFRFNTAFAYRLITDYKDKLRIDLSLEANFLNLGRDKENGVGLNATGGKILYGLYGFRLYYKTVSTGFGIKIPHWTDLNEESQQQGSEGKENYRLIFTFSALF</sequence>
<keyword evidence="4" id="KW-1185">Reference proteome</keyword>
<protein>
    <submittedName>
        <fullName evidence="3">Transporter</fullName>
    </submittedName>
</protein>
<keyword evidence="1" id="KW-0472">Membrane</keyword>
<accession>A0ABS1GJ51</accession>
<dbReference type="Proteomes" id="UP000772812">
    <property type="component" value="Unassembled WGS sequence"/>
</dbReference>
<evidence type="ECO:0000313" key="4">
    <source>
        <dbReference type="Proteomes" id="UP000772812"/>
    </source>
</evidence>
<feature type="signal peptide" evidence="2">
    <location>
        <begin position="1"/>
        <end position="19"/>
    </location>
</feature>